<gene>
    <name evidence="1" type="ORF">EHUX00137_LOCUS43681</name>
</gene>
<sequence>MVQTAMDRRIPIALVAEQEPSRGGCPFAQLLQQTPRVLQQPPYKLYDTLAVPLFPSMEHRRVSLRHILRSMGAVPCDARALTRCLHLCRRRIGRLLEVPTPGKARPTIERSYPQLPLIRLPRPLRVARDSHALEAVDGF</sequence>
<organism evidence="1">
    <name type="scientific">Emiliania huxleyi</name>
    <name type="common">Coccolithophore</name>
    <name type="synonym">Pontosphaera huxleyi</name>
    <dbReference type="NCBI Taxonomy" id="2903"/>
    <lineage>
        <taxon>Eukaryota</taxon>
        <taxon>Haptista</taxon>
        <taxon>Haptophyta</taxon>
        <taxon>Prymnesiophyceae</taxon>
        <taxon>Isochrysidales</taxon>
        <taxon>Noelaerhabdaceae</taxon>
        <taxon>Emiliania</taxon>
    </lineage>
</organism>
<name>A0A7S3X392_EMIHU</name>
<protein>
    <submittedName>
        <fullName evidence="1">Uncharacterized protein</fullName>
    </submittedName>
</protein>
<dbReference type="EMBL" id="HBIR01056096">
    <property type="protein sequence ID" value="CAE0593171.1"/>
    <property type="molecule type" value="Transcribed_RNA"/>
</dbReference>
<reference evidence="1" key="1">
    <citation type="submission" date="2021-01" db="EMBL/GenBank/DDBJ databases">
        <authorList>
            <person name="Corre E."/>
            <person name="Pelletier E."/>
            <person name="Niang G."/>
            <person name="Scheremetjew M."/>
            <person name="Finn R."/>
            <person name="Kale V."/>
            <person name="Holt S."/>
            <person name="Cochrane G."/>
            <person name="Meng A."/>
            <person name="Brown T."/>
            <person name="Cohen L."/>
        </authorList>
    </citation>
    <scope>NUCLEOTIDE SEQUENCE</scope>
    <source>
        <strain evidence="1">379</strain>
    </source>
</reference>
<dbReference type="AlphaFoldDB" id="A0A7S3X392"/>
<accession>A0A7S3X392</accession>
<proteinExistence type="predicted"/>
<evidence type="ECO:0000313" key="1">
    <source>
        <dbReference type="EMBL" id="CAE0593171.1"/>
    </source>
</evidence>